<dbReference type="AlphaFoldDB" id="A0AAV2L170"/>
<feature type="region of interest" description="Disordered" evidence="1">
    <location>
        <begin position="1"/>
        <end position="60"/>
    </location>
</feature>
<dbReference type="InterPro" id="IPR003604">
    <property type="entry name" value="Matrin/U1-like-C_Znf_C2H2"/>
</dbReference>
<keyword evidence="4" id="KW-1185">Reference proteome</keyword>
<feature type="domain" description="U1-type" evidence="2">
    <location>
        <begin position="234"/>
        <end position="268"/>
    </location>
</feature>
<feature type="compositionally biased region" description="Polar residues" evidence="1">
    <location>
        <begin position="301"/>
        <end position="314"/>
    </location>
</feature>
<dbReference type="Proteomes" id="UP001497482">
    <property type="component" value="Chromosome 2"/>
</dbReference>
<dbReference type="InterPro" id="IPR036236">
    <property type="entry name" value="Znf_C2H2_sf"/>
</dbReference>
<dbReference type="InterPro" id="IPR052644">
    <property type="entry name" value="ZMAT3"/>
</dbReference>
<dbReference type="SUPFAM" id="SSF57667">
    <property type="entry name" value="beta-beta-alpha zinc fingers"/>
    <property type="match status" value="2"/>
</dbReference>
<dbReference type="EMBL" id="OZ035824">
    <property type="protein sequence ID" value="CAL1593334.1"/>
    <property type="molecule type" value="Genomic_DNA"/>
</dbReference>
<feature type="compositionally biased region" description="Polar residues" evidence="1">
    <location>
        <begin position="270"/>
        <end position="279"/>
    </location>
</feature>
<evidence type="ECO:0000256" key="1">
    <source>
        <dbReference type="SAM" id="MobiDB-lite"/>
    </source>
</evidence>
<evidence type="ECO:0000259" key="2">
    <source>
        <dbReference type="SMART" id="SM00451"/>
    </source>
</evidence>
<feature type="region of interest" description="Disordered" evidence="1">
    <location>
        <begin position="269"/>
        <end position="314"/>
    </location>
</feature>
<dbReference type="PANTHER" id="PTHR46786:SF1">
    <property type="entry name" value="ZINC FINGER MATRIN-TYPE PROTEIN 3"/>
    <property type="match status" value="1"/>
</dbReference>
<sequence length="314" mass="33366">MLKPPLSLFSHSQQPFPHLDPLPPLGPPPMGPTPGLCPGPPPNLGPPLGPAPAMGSPLTSAPALGPPVSLCPPPGHALVPPPLAPNSQMPPPLHLPPHFPPTPCREPTPSLPNVPPGLAPTPVSAQAAPEAEQPHGESSSMGSEEQDDTLGLDELCKPLYCKLCNVTLNSTQQAQAHYQGKNHSKKLRNFYAGREQPPAIRITDSDTSAQSNTGEGDTTRQLVFKGAARVILATENDYCKLCDASFSSVAVAQAHYQGKNHAKRLRLQEAHNNSESSSEVMPKRSRKEDYRLLKHRPQLPSPLTGTTAPSSPHP</sequence>
<evidence type="ECO:0000313" key="3">
    <source>
        <dbReference type="EMBL" id="CAL1593334.1"/>
    </source>
</evidence>
<dbReference type="GO" id="GO:0003676">
    <property type="term" value="F:nucleic acid binding"/>
    <property type="evidence" value="ECO:0007669"/>
    <property type="project" value="InterPro"/>
</dbReference>
<gene>
    <name evidence="3" type="ORF">KC01_LOCUS22453</name>
</gene>
<name>A0AAV2L170_KNICA</name>
<dbReference type="InterPro" id="IPR013087">
    <property type="entry name" value="Znf_C2H2_type"/>
</dbReference>
<dbReference type="Pfam" id="PF12874">
    <property type="entry name" value="zf-met"/>
    <property type="match status" value="2"/>
</dbReference>
<evidence type="ECO:0000313" key="4">
    <source>
        <dbReference type="Proteomes" id="UP001497482"/>
    </source>
</evidence>
<organism evidence="3 4">
    <name type="scientific">Knipowitschia caucasica</name>
    <name type="common">Caucasian dwarf goby</name>
    <name type="synonym">Pomatoschistus caucasicus</name>
    <dbReference type="NCBI Taxonomy" id="637954"/>
    <lineage>
        <taxon>Eukaryota</taxon>
        <taxon>Metazoa</taxon>
        <taxon>Chordata</taxon>
        <taxon>Craniata</taxon>
        <taxon>Vertebrata</taxon>
        <taxon>Euteleostomi</taxon>
        <taxon>Actinopterygii</taxon>
        <taxon>Neopterygii</taxon>
        <taxon>Teleostei</taxon>
        <taxon>Neoteleostei</taxon>
        <taxon>Acanthomorphata</taxon>
        <taxon>Gobiaria</taxon>
        <taxon>Gobiiformes</taxon>
        <taxon>Gobioidei</taxon>
        <taxon>Gobiidae</taxon>
        <taxon>Gobiinae</taxon>
        <taxon>Knipowitschia</taxon>
    </lineage>
</organism>
<feature type="compositionally biased region" description="Pro residues" evidence="1">
    <location>
        <begin position="75"/>
        <end position="119"/>
    </location>
</feature>
<dbReference type="GO" id="GO:0008270">
    <property type="term" value="F:zinc ion binding"/>
    <property type="evidence" value="ECO:0007669"/>
    <property type="project" value="InterPro"/>
</dbReference>
<dbReference type="PANTHER" id="PTHR46786">
    <property type="entry name" value="ZINC FINGER MATRIN-TYPE PROTEIN 3"/>
    <property type="match status" value="1"/>
</dbReference>
<protein>
    <recommendedName>
        <fullName evidence="2">U1-type domain-containing protein</fullName>
    </recommendedName>
</protein>
<dbReference type="SMART" id="SM00451">
    <property type="entry name" value="ZnF_U1"/>
    <property type="match status" value="2"/>
</dbReference>
<feature type="region of interest" description="Disordered" evidence="1">
    <location>
        <begin position="75"/>
        <end position="148"/>
    </location>
</feature>
<reference evidence="3 4" key="1">
    <citation type="submission" date="2024-04" db="EMBL/GenBank/DDBJ databases">
        <authorList>
            <person name="Waldvogel A.-M."/>
            <person name="Schoenle A."/>
        </authorList>
    </citation>
    <scope>NUCLEOTIDE SEQUENCE [LARGE SCALE GENOMIC DNA]</scope>
</reference>
<dbReference type="Gene3D" id="3.30.160.60">
    <property type="entry name" value="Classic Zinc Finger"/>
    <property type="match status" value="2"/>
</dbReference>
<proteinExistence type="predicted"/>
<accession>A0AAV2L170</accession>
<dbReference type="FunFam" id="3.30.160.60:FF:000285">
    <property type="entry name" value="Zinc finger matrin-type protein 3"/>
    <property type="match status" value="1"/>
</dbReference>
<feature type="domain" description="U1-type" evidence="2">
    <location>
        <begin position="156"/>
        <end position="190"/>
    </location>
</feature>
<feature type="compositionally biased region" description="Pro residues" evidence="1">
    <location>
        <begin position="18"/>
        <end position="50"/>
    </location>
</feature>